<dbReference type="Proteomes" id="UP001055879">
    <property type="component" value="Linkage Group LG02"/>
</dbReference>
<dbReference type="EMBL" id="CM042048">
    <property type="protein sequence ID" value="KAI3756986.1"/>
    <property type="molecule type" value="Genomic_DNA"/>
</dbReference>
<evidence type="ECO:0000313" key="2">
    <source>
        <dbReference type="Proteomes" id="UP001055879"/>
    </source>
</evidence>
<accession>A0ACB9EEV9</accession>
<sequence>MLTIQTYKLAVFVFLVCFFSCSSASVFTVTNNCPFTIWPATLSGAASTPLPTTGFQLNSGQSVQIPTTPGWSGRVWARTGCSFDASGVGKCETADCGGKMECGGMGATPPASLFEITIGGYNNMDYYDVSFVDGYNLPIIVVPRSTSGGCNATGCASDINTGCPKELQVVGGDGGGGGVIACNSACGAFGIDQYCCSGQYANPNTCRPSYYSSIFKRACPRAYSYAFDDGTSTFTCNAYEYAIIFCPNANNNNNGVEPTTGLGVGAGSLVAPHIKNGKIGRSTLTNASSNAILPLSKQHKPSSFFVFLEFLIIATMVEGKQEELVVHAPKDLMHNNPITQLQNKYKELENGFKVWLAKQSLPVEAAVVTFTSAAQGAAIGGFMGTLTGDVASSFPAAPPPGASLNPQAMASFQQAQALSGGPFIQARNFAVMTGVNAGISCVMKRLRGKEDVQTSMVAAFGSGVMFSLVSGMGGPNQAANVITSGVFFALVQGGLFKVGEKFSKPPVEDVLYSKTRVMLSNLGLENYEKNFKKGLLTDSTLPLLTDSALRDVSIPPGPRLIILDHVQRNKEVKKGGRWT</sequence>
<reference evidence="1 2" key="2">
    <citation type="journal article" date="2022" name="Mol. Ecol. Resour.">
        <title>The genomes of chicory, endive, great burdock and yacon provide insights into Asteraceae paleo-polyploidization history and plant inulin production.</title>
        <authorList>
            <person name="Fan W."/>
            <person name="Wang S."/>
            <person name="Wang H."/>
            <person name="Wang A."/>
            <person name="Jiang F."/>
            <person name="Liu H."/>
            <person name="Zhao H."/>
            <person name="Xu D."/>
            <person name="Zhang Y."/>
        </authorList>
    </citation>
    <scope>NUCLEOTIDE SEQUENCE [LARGE SCALE GENOMIC DNA]</scope>
    <source>
        <strain evidence="2">cv. Niubang</strain>
    </source>
</reference>
<reference evidence="2" key="1">
    <citation type="journal article" date="2022" name="Mol. Ecol. Resour.">
        <title>The genomes of chicory, endive, great burdock and yacon provide insights into Asteraceae palaeo-polyploidization history and plant inulin production.</title>
        <authorList>
            <person name="Fan W."/>
            <person name="Wang S."/>
            <person name="Wang H."/>
            <person name="Wang A."/>
            <person name="Jiang F."/>
            <person name="Liu H."/>
            <person name="Zhao H."/>
            <person name="Xu D."/>
            <person name="Zhang Y."/>
        </authorList>
    </citation>
    <scope>NUCLEOTIDE SEQUENCE [LARGE SCALE GENOMIC DNA]</scope>
    <source>
        <strain evidence="2">cv. Niubang</strain>
    </source>
</reference>
<proteinExistence type="predicted"/>
<organism evidence="1 2">
    <name type="scientific">Arctium lappa</name>
    <name type="common">Greater burdock</name>
    <name type="synonym">Lappa major</name>
    <dbReference type="NCBI Taxonomy" id="4217"/>
    <lineage>
        <taxon>Eukaryota</taxon>
        <taxon>Viridiplantae</taxon>
        <taxon>Streptophyta</taxon>
        <taxon>Embryophyta</taxon>
        <taxon>Tracheophyta</taxon>
        <taxon>Spermatophyta</taxon>
        <taxon>Magnoliopsida</taxon>
        <taxon>eudicotyledons</taxon>
        <taxon>Gunneridae</taxon>
        <taxon>Pentapetalae</taxon>
        <taxon>asterids</taxon>
        <taxon>campanulids</taxon>
        <taxon>Asterales</taxon>
        <taxon>Asteraceae</taxon>
        <taxon>Carduoideae</taxon>
        <taxon>Cardueae</taxon>
        <taxon>Arctiinae</taxon>
        <taxon>Arctium</taxon>
    </lineage>
</organism>
<protein>
    <submittedName>
        <fullName evidence="1">Uncharacterized protein</fullName>
    </submittedName>
</protein>
<evidence type="ECO:0000313" key="1">
    <source>
        <dbReference type="EMBL" id="KAI3756986.1"/>
    </source>
</evidence>
<name>A0ACB9EEV9_ARCLA</name>
<keyword evidence="2" id="KW-1185">Reference proteome</keyword>
<comment type="caution">
    <text evidence="1">The sequence shown here is derived from an EMBL/GenBank/DDBJ whole genome shotgun (WGS) entry which is preliminary data.</text>
</comment>
<gene>
    <name evidence="1" type="ORF">L6452_04519</name>
</gene>